<dbReference type="AGR" id="WB:WBGene00009848"/>
<dbReference type="UCSC" id="F48F5.3">
    <property type="organism name" value="c. elegans"/>
</dbReference>
<dbReference type="Bgee" id="WBGene00009848">
    <property type="expression patterns" value="Expressed in larva and 3 other cell types or tissues"/>
</dbReference>
<dbReference type="RefSeq" id="NP_001256920.1">
    <property type="nucleotide sequence ID" value="NM_001269991.1"/>
</dbReference>
<dbReference type="HOGENOM" id="CLU_2851796_0_0_1"/>
<evidence type="ECO:0000313" key="1">
    <source>
        <dbReference type="EMBL" id="CAB04410.1"/>
    </source>
</evidence>
<organism evidence="1 2">
    <name type="scientific">Caenorhabditis elegans</name>
    <dbReference type="NCBI Taxonomy" id="6239"/>
    <lineage>
        <taxon>Eukaryota</taxon>
        <taxon>Metazoa</taxon>
        <taxon>Ecdysozoa</taxon>
        <taxon>Nematoda</taxon>
        <taxon>Chromadorea</taxon>
        <taxon>Rhabditida</taxon>
        <taxon>Rhabditina</taxon>
        <taxon>Rhabditomorpha</taxon>
        <taxon>Rhabditoidea</taxon>
        <taxon>Rhabditidae</taxon>
        <taxon>Peloderinae</taxon>
        <taxon>Caenorhabditis</taxon>
    </lineage>
</organism>
<evidence type="ECO:0000313" key="3">
    <source>
        <dbReference type="WormBase" id="F48F5.6d"/>
    </source>
</evidence>
<gene>
    <name evidence="1" type="ORF">CELE_F48F5.6</name>
    <name evidence="1 3" type="ORF">F48F5.6</name>
</gene>
<reference evidence="1 2" key="1">
    <citation type="journal article" date="1998" name="Science">
        <title>Genome sequence of the nematode C. elegans: a platform for investigating biology.</title>
        <authorList>
            <consortium name="The C. elegans sequencing consortium"/>
            <person name="Sulson J.E."/>
            <person name="Waterston R."/>
        </authorList>
    </citation>
    <scope>NUCLEOTIDE SEQUENCE [LARGE SCALE GENOMIC DNA]</scope>
    <source>
        <strain evidence="1 2">Bristol N2</strain>
    </source>
</reference>
<dbReference type="Proteomes" id="UP000001940">
    <property type="component" value="Chromosome V"/>
</dbReference>
<proteinExistence type="predicted"/>
<keyword evidence="2" id="KW-1185">Reference proteome</keyword>
<dbReference type="PIR" id="T22381">
    <property type="entry name" value="T22381"/>
</dbReference>
<dbReference type="ExpressionAtlas" id="Q9XV11">
    <property type="expression patterns" value="baseline"/>
</dbReference>
<evidence type="ECO:0000313" key="2">
    <source>
        <dbReference type="Proteomes" id="UP000001940"/>
    </source>
</evidence>
<dbReference type="AlphaFoldDB" id="Q9XV11"/>
<dbReference type="GeneID" id="259685"/>
<dbReference type="CTD" id="259685"/>
<dbReference type="EMBL" id="BX284605">
    <property type="protein sequence ID" value="CAB04410.1"/>
    <property type="molecule type" value="Genomic_DNA"/>
</dbReference>
<dbReference type="OrthoDB" id="5855105at2759"/>
<sequence>MTEEETDKKFEALQQMLKLGQYADEFDFDKTEIEAEIKGEPENVSIIDTGKETNCFKQHKNRQNK</sequence>
<name>Q9XV11_CAEEL</name>
<protein>
    <submittedName>
        <fullName evidence="1">Transcriptional regulator</fullName>
    </submittedName>
</protein>
<dbReference type="WormBase" id="F48F5.6d">
    <property type="protein sequence ID" value="CE18709"/>
    <property type="gene ID" value="WBGene00009848"/>
</dbReference>
<accession>Q9XV11</accession>